<reference evidence="2 3" key="1">
    <citation type="journal article" date="2010" name="Stand. Genomic Sci.">
        <title>Complete genome sequence of Ferrimonas balearica type strain (PAT).</title>
        <authorList>
            <person name="Nolan M."/>
            <person name="Sikorski J."/>
            <person name="Davenport K."/>
            <person name="Lucas S."/>
            <person name="Glavina Del Rio T."/>
            <person name="Tice H."/>
            <person name="Cheng J."/>
            <person name="Goodwin L."/>
            <person name="Pitluck S."/>
            <person name="Liolios K."/>
            <person name="Ivanova N."/>
            <person name="Mavromatis K."/>
            <person name="Ovchinnikova G."/>
            <person name="Pati A."/>
            <person name="Chen A."/>
            <person name="Palaniappan K."/>
            <person name="Land M."/>
            <person name="Hauser L."/>
            <person name="Chang Y."/>
            <person name="Jeffries C."/>
            <person name="Tapia R."/>
            <person name="Brettin T."/>
            <person name="Detter J."/>
            <person name="Han C."/>
            <person name="Yasawong M."/>
            <person name="Rohde M."/>
            <person name="Tindall B."/>
            <person name="Goker M."/>
            <person name="Woyke T."/>
            <person name="Bristow J."/>
            <person name="Eisen J."/>
            <person name="Markowitz V."/>
            <person name="Hugenholtz P."/>
            <person name="Kyrpides N."/>
            <person name="Klenk H."/>
            <person name="Lapidus A."/>
        </authorList>
    </citation>
    <scope>NUCLEOTIDE SEQUENCE [LARGE SCALE GENOMIC DNA]</scope>
    <source>
        <strain evidence="3">DSM 9799 / CCM 4581 / KCTC 23876 / PAT</strain>
    </source>
</reference>
<dbReference type="STRING" id="550540.Fbal_3673"/>
<dbReference type="KEGG" id="fbl:Fbal_3673"/>
<evidence type="ECO:0000313" key="3">
    <source>
        <dbReference type="Proteomes" id="UP000006683"/>
    </source>
</evidence>
<dbReference type="eggNOG" id="ENOG502ZUIX">
    <property type="taxonomic scope" value="Bacteria"/>
</dbReference>
<dbReference type="HOGENOM" id="CLU_1011019_0_0_6"/>
<keyword evidence="3" id="KW-1185">Reference proteome</keyword>
<dbReference type="RefSeq" id="WP_013347174.1">
    <property type="nucleotide sequence ID" value="NC_014541.1"/>
</dbReference>
<feature type="transmembrane region" description="Helical" evidence="1">
    <location>
        <begin position="178"/>
        <end position="199"/>
    </location>
</feature>
<organism evidence="2 3">
    <name type="scientific">Ferrimonas balearica (strain DSM 9799 / CCM 4581 / KCTC 23876 / PAT)</name>
    <dbReference type="NCBI Taxonomy" id="550540"/>
    <lineage>
        <taxon>Bacteria</taxon>
        <taxon>Pseudomonadati</taxon>
        <taxon>Pseudomonadota</taxon>
        <taxon>Gammaproteobacteria</taxon>
        <taxon>Alteromonadales</taxon>
        <taxon>Ferrimonadaceae</taxon>
        <taxon>Ferrimonas</taxon>
    </lineage>
</organism>
<proteinExistence type="predicted"/>
<feature type="transmembrane region" description="Helical" evidence="1">
    <location>
        <begin position="101"/>
        <end position="118"/>
    </location>
</feature>
<keyword evidence="1" id="KW-1133">Transmembrane helix</keyword>
<dbReference type="EMBL" id="CP002209">
    <property type="protein sequence ID" value="ADN77869.1"/>
    <property type="molecule type" value="Genomic_DNA"/>
</dbReference>
<sequence length="275" mass="31225">MTVPPVPDLLTWLHLGIALIGCFNCLLLAILLLYFYRDPLRSERYLASWLALLALYFGLMPDLLPPAMLLPAYALQFFALPCLYLYLCAQLRQRKVKAERHLLLPALLFLYALITSLLHDNHRLWSHTNAEGLLLFLLPVGAVAQYLYYAGVTWLLWRRWAHPGATAAAKRSTPHYSWLLVLMITSGLVWLLRLIGVSVPLWTGQPIPPWMLVSKRITIISLLLFGLAYGLSQITASAWGLRRQAQTNSKSKRQPPESVLSSEELAFLRDLNKKP</sequence>
<keyword evidence="1" id="KW-0472">Membrane</keyword>
<accession>E1SQ98</accession>
<feature type="transmembrane region" description="Helical" evidence="1">
    <location>
        <begin position="133"/>
        <end position="157"/>
    </location>
</feature>
<feature type="transmembrane region" description="Helical" evidence="1">
    <location>
        <begin position="46"/>
        <end position="64"/>
    </location>
</feature>
<dbReference type="GeneID" id="67183876"/>
<gene>
    <name evidence="2" type="ordered locus">Fbal_3673</name>
</gene>
<dbReference type="AlphaFoldDB" id="E1SQ98"/>
<keyword evidence="1" id="KW-0812">Transmembrane</keyword>
<protein>
    <submittedName>
        <fullName evidence="2">Uncharacterized protein</fullName>
    </submittedName>
</protein>
<feature type="transmembrane region" description="Helical" evidence="1">
    <location>
        <begin position="70"/>
        <end position="89"/>
    </location>
</feature>
<feature type="transmembrane region" description="Helical" evidence="1">
    <location>
        <begin position="219"/>
        <end position="241"/>
    </location>
</feature>
<evidence type="ECO:0000313" key="2">
    <source>
        <dbReference type="EMBL" id="ADN77869.1"/>
    </source>
</evidence>
<name>E1SQ98_FERBD</name>
<feature type="transmembrane region" description="Helical" evidence="1">
    <location>
        <begin position="12"/>
        <end position="34"/>
    </location>
</feature>
<dbReference type="Proteomes" id="UP000006683">
    <property type="component" value="Chromosome"/>
</dbReference>
<evidence type="ECO:0000256" key="1">
    <source>
        <dbReference type="SAM" id="Phobius"/>
    </source>
</evidence>